<organism evidence="1 2">
    <name type="scientific">Anisodus tanguticus</name>
    <dbReference type="NCBI Taxonomy" id="243964"/>
    <lineage>
        <taxon>Eukaryota</taxon>
        <taxon>Viridiplantae</taxon>
        <taxon>Streptophyta</taxon>
        <taxon>Embryophyta</taxon>
        <taxon>Tracheophyta</taxon>
        <taxon>Spermatophyta</taxon>
        <taxon>Magnoliopsida</taxon>
        <taxon>eudicotyledons</taxon>
        <taxon>Gunneridae</taxon>
        <taxon>Pentapetalae</taxon>
        <taxon>asterids</taxon>
        <taxon>lamiids</taxon>
        <taxon>Solanales</taxon>
        <taxon>Solanaceae</taxon>
        <taxon>Solanoideae</taxon>
        <taxon>Hyoscyameae</taxon>
        <taxon>Anisodus</taxon>
    </lineage>
</organism>
<comment type="caution">
    <text evidence="1">The sequence shown here is derived from an EMBL/GenBank/DDBJ whole genome shotgun (WGS) entry which is preliminary data.</text>
</comment>
<proteinExistence type="predicted"/>
<name>A0AAE1VPT2_9SOLA</name>
<keyword evidence="2" id="KW-1185">Reference proteome</keyword>
<dbReference type="EMBL" id="JAVYJV010000006">
    <property type="protein sequence ID" value="KAK4367630.1"/>
    <property type="molecule type" value="Genomic_DNA"/>
</dbReference>
<evidence type="ECO:0000313" key="1">
    <source>
        <dbReference type="EMBL" id="KAK4367630.1"/>
    </source>
</evidence>
<protein>
    <submittedName>
        <fullName evidence="1">Uncharacterized protein</fullName>
    </submittedName>
</protein>
<dbReference type="AlphaFoldDB" id="A0AAE1VPT2"/>
<accession>A0AAE1VPT2</accession>
<gene>
    <name evidence="1" type="ORF">RND71_011422</name>
</gene>
<dbReference type="Proteomes" id="UP001291623">
    <property type="component" value="Unassembled WGS sequence"/>
</dbReference>
<evidence type="ECO:0000313" key="2">
    <source>
        <dbReference type="Proteomes" id="UP001291623"/>
    </source>
</evidence>
<reference evidence="1" key="1">
    <citation type="submission" date="2023-12" db="EMBL/GenBank/DDBJ databases">
        <title>Genome assembly of Anisodus tanguticus.</title>
        <authorList>
            <person name="Wang Y.-J."/>
        </authorList>
    </citation>
    <scope>NUCLEOTIDE SEQUENCE</scope>
    <source>
        <strain evidence="1">KB-2021</strain>
        <tissue evidence="1">Leaf</tissue>
    </source>
</reference>
<sequence length="121" mass="14431">MDYKYMNNICPSISLYVRMLYEYFRSWSEVAIKINTKCGISHPRSPYTPVRQIYEGAEGSRGVIVILWDKRQWRMVEKEQPRKFNVYPQNENLDIYTNRASLKAFTSEGDSIERHWIQNEG</sequence>